<dbReference type="PANTHER" id="PTHR43420:SF12">
    <property type="entry name" value="N-ACETYLTRANSFERASE DOMAIN-CONTAINING PROTEIN"/>
    <property type="match status" value="1"/>
</dbReference>
<proteinExistence type="predicted"/>
<evidence type="ECO:0000256" key="1">
    <source>
        <dbReference type="ARBA" id="ARBA00022679"/>
    </source>
</evidence>
<dbReference type="GO" id="GO:0016746">
    <property type="term" value="F:acyltransferase activity"/>
    <property type="evidence" value="ECO:0007669"/>
    <property type="project" value="UniProtKB-KW"/>
</dbReference>
<keyword evidence="5" id="KW-1185">Reference proteome</keyword>
<keyword evidence="2 4" id="KW-0012">Acyltransferase</keyword>
<dbReference type="RefSeq" id="WP_160546043.1">
    <property type="nucleotide sequence ID" value="NZ_JBHLUU010000127.1"/>
</dbReference>
<organism evidence="4 5">
    <name type="scientific">Robertmurraya beringensis</name>
    <dbReference type="NCBI Taxonomy" id="641660"/>
    <lineage>
        <taxon>Bacteria</taxon>
        <taxon>Bacillati</taxon>
        <taxon>Bacillota</taxon>
        <taxon>Bacilli</taxon>
        <taxon>Bacillales</taxon>
        <taxon>Bacillaceae</taxon>
        <taxon>Robertmurraya</taxon>
    </lineage>
</organism>
<evidence type="ECO:0000256" key="2">
    <source>
        <dbReference type="ARBA" id="ARBA00023315"/>
    </source>
</evidence>
<accession>A0ABV6KXT8</accession>
<gene>
    <name evidence="4" type="ORF">ACFFHF_23405</name>
</gene>
<evidence type="ECO:0000313" key="5">
    <source>
        <dbReference type="Proteomes" id="UP001589738"/>
    </source>
</evidence>
<dbReference type="InterPro" id="IPR050680">
    <property type="entry name" value="YpeA/RimI_acetyltransf"/>
</dbReference>
<evidence type="ECO:0000313" key="4">
    <source>
        <dbReference type="EMBL" id="MFC0478140.1"/>
    </source>
</evidence>
<name>A0ABV6KXT8_9BACI</name>
<feature type="domain" description="N-acetyltransferase" evidence="3">
    <location>
        <begin position="2"/>
        <end position="163"/>
    </location>
</feature>
<keyword evidence="1 4" id="KW-0808">Transferase</keyword>
<dbReference type="PANTHER" id="PTHR43420">
    <property type="entry name" value="ACETYLTRANSFERASE"/>
    <property type="match status" value="1"/>
</dbReference>
<dbReference type="InterPro" id="IPR016181">
    <property type="entry name" value="Acyl_CoA_acyltransferase"/>
</dbReference>
<evidence type="ECO:0000259" key="3">
    <source>
        <dbReference type="PROSITE" id="PS51186"/>
    </source>
</evidence>
<dbReference type="Gene3D" id="3.40.630.30">
    <property type="match status" value="1"/>
</dbReference>
<sequence>MLKIKRLKDCAISEAVEAWNIGFKGYFFDMTMTTEKFMARMASEGLSDEISVVAYWNDKPVGLIVNGIREFQGELIGWNGGTAVDKDYRGKGIGRRMLEATLDILEEKNVKVSTLEAISDNKGAIALYQSLGYDIIDHLECLEKKEGQIPVVSSNIFLMKRVSLEEVSNLSFYQGKNPWQTHWQSVMDGEALIAEDAFGNAIGYAYFRKILSEEGMHTSTTLYQCEADRSRNDQKEIIQALLAEALHTTSDQIRHYVPNLPKLSSSTTHGVLQEMGFEPIVHLVYMKQILI</sequence>
<dbReference type="EMBL" id="JBHLUU010000127">
    <property type="protein sequence ID" value="MFC0478140.1"/>
    <property type="molecule type" value="Genomic_DNA"/>
</dbReference>
<dbReference type="EC" id="2.3.-.-" evidence="4"/>
<dbReference type="CDD" id="cd04301">
    <property type="entry name" value="NAT_SF"/>
    <property type="match status" value="1"/>
</dbReference>
<dbReference type="InterPro" id="IPR000182">
    <property type="entry name" value="GNAT_dom"/>
</dbReference>
<dbReference type="SUPFAM" id="SSF55729">
    <property type="entry name" value="Acyl-CoA N-acyltransferases (Nat)"/>
    <property type="match status" value="1"/>
</dbReference>
<dbReference type="PROSITE" id="PS51186">
    <property type="entry name" value="GNAT"/>
    <property type="match status" value="1"/>
</dbReference>
<dbReference type="Proteomes" id="UP001589738">
    <property type="component" value="Unassembled WGS sequence"/>
</dbReference>
<comment type="caution">
    <text evidence="4">The sequence shown here is derived from an EMBL/GenBank/DDBJ whole genome shotgun (WGS) entry which is preliminary data.</text>
</comment>
<reference evidence="4 5" key="1">
    <citation type="submission" date="2024-09" db="EMBL/GenBank/DDBJ databases">
        <authorList>
            <person name="Sun Q."/>
            <person name="Mori K."/>
        </authorList>
    </citation>
    <scope>NUCLEOTIDE SEQUENCE [LARGE SCALE GENOMIC DNA]</scope>
    <source>
        <strain evidence="4 5">CGMCC 1.9126</strain>
    </source>
</reference>
<dbReference type="Pfam" id="PF00583">
    <property type="entry name" value="Acetyltransf_1"/>
    <property type="match status" value="1"/>
</dbReference>
<protein>
    <submittedName>
        <fullName evidence="4">GNAT family N-acetyltransferase</fullName>
        <ecNumber evidence="4">2.3.-.-</ecNumber>
    </submittedName>
</protein>